<keyword evidence="3" id="KW-0547">Nucleotide-binding</keyword>
<proteinExistence type="inferred from homology"/>
<protein>
    <submittedName>
        <fullName evidence="6">ABC transporter ATP-binding protein</fullName>
    </submittedName>
</protein>
<dbReference type="PROSITE" id="PS50893">
    <property type="entry name" value="ABC_TRANSPORTER_2"/>
    <property type="match status" value="1"/>
</dbReference>
<dbReference type="PANTHER" id="PTHR43335">
    <property type="entry name" value="ABC TRANSPORTER, ATP-BINDING PROTEIN"/>
    <property type="match status" value="1"/>
</dbReference>
<keyword evidence="4 6" id="KW-0067">ATP-binding</keyword>
<feature type="domain" description="ABC transporter" evidence="5">
    <location>
        <begin position="2"/>
        <end position="231"/>
    </location>
</feature>
<dbReference type="CDD" id="cd03230">
    <property type="entry name" value="ABC_DR_subfamily_A"/>
    <property type="match status" value="1"/>
</dbReference>
<evidence type="ECO:0000256" key="2">
    <source>
        <dbReference type="ARBA" id="ARBA00022448"/>
    </source>
</evidence>
<sequence length="329" mass="36301">MLSVENITRTYGSFTAVDQVSFNIKQGEIVGLLGHNGAGKTTIMKMLSGYIEPNQGEIFIDGKNLELEAKSIQSSLGYLPESLPVYPEMTVADYLDYAADIKGLTKNIKKAEIKKAIQATELTSKLLAPIDTLSRGFKQRVGVAQAILGQPKLLILDEPTNGLDPTQTEQMRKLIKSVAKHATVILSTHIMQEVDALCDRVLIINSGQLVVDSTLDKLRNSKTVRLVTSMDGEQALLHINPIAGIEDMQPVTAKNHTRDVYSYEIKIAENQKKQQVMAAIANTVISAQQQLFEITEIKRDLETVFRDISDPNLSKVKGESQHKEFSHAA</sequence>
<dbReference type="EMBL" id="JAKGAS010000003">
    <property type="protein sequence ID" value="MCF2947825.1"/>
    <property type="molecule type" value="Genomic_DNA"/>
</dbReference>
<evidence type="ECO:0000313" key="6">
    <source>
        <dbReference type="EMBL" id="MCF2947825.1"/>
    </source>
</evidence>
<reference evidence="6 7" key="1">
    <citation type="submission" date="2022-01" db="EMBL/GenBank/DDBJ databases">
        <title>Paraglaciecola sp. G1-23.</title>
        <authorList>
            <person name="Jin M.S."/>
            <person name="Han D.M."/>
            <person name="Kim H.M."/>
            <person name="Jeon C.O."/>
        </authorList>
    </citation>
    <scope>NUCLEOTIDE SEQUENCE [LARGE SCALE GENOMIC DNA]</scope>
    <source>
        <strain evidence="6 7">G1-23</strain>
    </source>
</reference>
<dbReference type="SMART" id="SM00382">
    <property type="entry name" value="AAA"/>
    <property type="match status" value="1"/>
</dbReference>
<gene>
    <name evidence="6" type="ORF">L0668_06890</name>
</gene>
<comment type="similarity">
    <text evidence="1">Belongs to the ABC transporter superfamily.</text>
</comment>
<evidence type="ECO:0000256" key="4">
    <source>
        <dbReference type="ARBA" id="ARBA00022840"/>
    </source>
</evidence>
<evidence type="ECO:0000256" key="3">
    <source>
        <dbReference type="ARBA" id="ARBA00022741"/>
    </source>
</evidence>
<evidence type="ECO:0000256" key="1">
    <source>
        <dbReference type="ARBA" id="ARBA00005417"/>
    </source>
</evidence>
<dbReference type="PANTHER" id="PTHR43335:SF4">
    <property type="entry name" value="ABC TRANSPORTER, ATP-BINDING PROTEIN"/>
    <property type="match status" value="1"/>
</dbReference>
<dbReference type="GO" id="GO:0005524">
    <property type="term" value="F:ATP binding"/>
    <property type="evidence" value="ECO:0007669"/>
    <property type="project" value="UniProtKB-KW"/>
</dbReference>
<organism evidence="6 7">
    <name type="scientific">Paraglaciecola algarum</name>
    <dbReference type="NCBI Taxonomy" id="3050085"/>
    <lineage>
        <taxon>Bacteria</taxon>
        <taxon>Pseudomonadati</taxon>
        <taxon>Pseudomonadota</taxon>
        <taxon>Gammaproteobacteria</taxon>
        <taxon>Alteromonadales</taxon>
        <taxon>Alteromonadaceae</taxon>
        <taxon>Paraglaciecola</taxon>
    </lineage>
</organism>
<keyword evidence="2" id="KW-0813">Transport</keyword>
<accession>A0ABS9D4I4</accession>
<dbReference type="RefSeq" id="WP_235311358.1">
    <property type="nucleotide sequence ID" value="NZ_JAKGAS010000003.1"/>
</dbReference>
<evidence type="ECO:0000259" key="5">
    <source>
        <dbReference type="PROSITE" id="PS50893"/>
    </source>
</evidence>
<dbReference type="InterPro" id="IPR003439">
    <property type="entry name" value="ABC_transporter-like_ATP-bd"/>
</dbReference>
<dbReference type="InterPro" id="IPR027417">
    <property type="entry name" value="P-loop_NTPase"/>
</dbReference>
<name>A0ABS9D4I4_9ALTE</name>
<comment type="caution">
    <text evidence="6">The sequence shown here is derived from an EMBL/GenBank/DDBJ whole genome shotgun (WGS) entry which is preliminary data.</text>
</comment>
<keyword evidence="7" id="KW-1185">Reference proteome</keyword>
<dbReference type="Proteomes" id="UP001521137">
    <property type="component" value="Unassembled WGS sequence"/>
</dbReference>
<evidence type="ECO:0000313" key="7">
    <source>
        <dbReference type="Proteomes" id="UP001521137"/>
    </source>
</evidence>
<dbReference type="Pfam" id="PF00005">
    <property type="entry name" value="ABC_tran"/>
    <property type="match status" value="1"/>
</dbReference>
<dbReference type="InterPro" id="IPR003593">
    <property type="entry name" value="AAA+_ATPase"/>
</dbReference>
<dbReference type="SUPFAM" id="SSF52540">
    <property type="entry name" value="P-loop containing nucleoside triphosphate hydrolases"/>
    <property type="match status" value="1"/>
</dbReference>
<dbReference type="Gene3D" id="3.40.50.300">
    <property type="entry name" value="P-loop containing nucleotide triphosphate hydrolases"/>
    <property type="match status" value="1"/>
</dbReference>